<dbReference type="InterPro" id="IPR036237">
    <property type="entry name" value="Xyl_isomerase-like_sf"/>
</dbReference>
<proteinExistence type="predicted"/>
<evidence type="ECO:0000256" key="1">
    <source>
        <dbReference type="ARBA" id="ARBA00023235"/>
    </source>
</evidence>
<accession>A0A7X2TNM1</accession>
<comment type="caution">
    <text evidence="3">The sequence shown here is derived from an EMBL/GenBank/DDBJ whole genome shotgun (WGS) entry which is preliminary data.</text>
</comment>
<dbReference type="GO" id="GO:0016853">
    <property type="term" value="F:isomerase activity"/>
    <property type="evidence" value="ECO:0007669"/>
    <property type="project" value="UniProtKB-KW"/>
</dbReference>
<reference evidence="3 4" key="1">
    <citation type="submission" date="2019-08" db="EMBL/GenBank/DDBJ databases">
        <title>In-depth cultivation of the pig gut microbiome towards novel bacterial diversity and tailored functional studies.</title>
        <authorList>
            <person name="Wylensek D."/>
            <person name="Hitch T.C.A."/>
            <person name="Clavel T."/>
        </authorList>
    </citation>
    <scope>NUCLEOTIDE SEQUENCE [LARGE SCALE GENOMIC DNA]</scope>
    <source>
        <strain evidence="3 4">Oil+RF-744-WCA-WT-13</strain>
    </source>
</reference>
<dbReference type="InterPro" id="IPR013022">
    <property type="entry name" value="Xyl_isomerase-like_TIM-brl"/>
</dbReference>
<dbReference type="Gene3D" id="3.20.20.150">
    <property type="entry name" value="Divalent-metal-dependent TIM barrel enzymes"/>
    <property type="match status" value="1"/>
</dbReference>
<evidence type="ECO:0000313" key="4">
    <source>
        <dbReference type="Proteomes" id="UP000466864"/>
    </source>
</evidence>
<protein>
    <submittedName>
        <fullName evidence="3">Sugar phosphate isomerase/epimerase</fullName>
    </submittedName>
</protein>
<keyword evidence="1 3" id="KW-0413">Isomerase</keyword>
<name>A0A7X2TNM1_9FIRM</name>
<dbReference type="EMBL" id="VUMV01000006">
    <property type="protein sequence ID" value="MST82402.1"/>
    <property type="molecule type" value="Genomic_DNA"/>
</dbReference>
<gene>
    <name evidence="3" type="ORF">FYJ60_08755</name>
</gene>
<dbReference type="SUPFAM" id="SSF51658">
    <property type="entry name" value="Xylose isomerase-like"/>
    <property type="match status" value="1"/>
</dbReference>
<dbReference type="RefSeq" id="WP_154458319.1">
    <property type="nucleotide sequence ID" value="NZ_VUMV01000006.1"/>
</dbReference>
<feature type="domain" description="Xylose isomerase-like TIM barrel" evidence="2">
    <location>
        <begin position="22"/>
        <end position="262"/>
    </location>
</feature>
<organism evidence="3 4">
    <name type="scientific">Bilifractor porci</name>
    <dbReference type="NCBI Taxonomy" id="2606636"/>
    <lineage>
        <taxon>Bacteria</taxon>
        <taxon>Bacillati</taxon>
        <taxon>Bacillota</taxon>
        <taxon>Clostridia</taxon>
        <taxon>Lachnospirales</taxon>
        <taxon>Lachnospiraceae</taxon>
        <taxon>Bilifractor</taxon>
    </lineage>
</organism>
<dbReference type="PANTHER" id="PTHR43489">
    <property type="entry name" value="ISOMERASE"/>
    <property type="match status" value="1"/>
</dbReference>
<dbReference type="Proteomes" id="UP000466864">
    <property type="component" value="Unassembled WGS sequence"/>
</dbReference>
<sequence>MKHGIFYAFWEKQWAADYCYYVDKVSRLGFDVLEIGCAPLPDYTQDQVDELKKHAEDHNIILSGGYGPTPDHNIASKDPAVAAQALDWYRRLFEKMGMLDMHMLCGAIYSYWPFDFSHCDPKEEEWKRSVEAIRVLADYAKPYNIILGMETINRFESYLLNTAEESTRFVKEVGKDNVKVHLDTFHMNIEEDDIGAAIRCAGGYLGHLHTGESNRKTPGHGHLPWHEIGQALHDIHYDGMVVMEPFVSMGGQVGQDIKVWRDLCNGATEEELDEDARRACEFQRFMLDWK</sequence>
<evidence type="ECO:0000259" key="2">
    <source>
        <dbReference type="Pfam" id="PF01261"/>
    </source>
</evidence>
<evidence type="ECO:0000313" key="3">
    <source>
        <dbReference type="EMBL" id="MST82402.1"/>
    </source>
</evidence>
<dbReference type="InterPro" id="IPR050417">
    <property type="entry name" value="Sugar_Epim/Isomerase"/>
</dbReference>
<dbReference type="Pfam" id="PF01261">
    <property type="entry name" value="AP_endonuc_2"/>
    <property type="match status" value="1"/>
</dbReference>
<dbReference type="PANTHER" id="PTHR43489:SF7">
    <property type="entry name" value="3-DEHYDRO-D-GULOSIDE 4-EPIMERASE-RELATED"/>
    <property type="match status" value="1"/>
</dbReference>
<dbReference type="AlphaFoldDB" id="A0A7X2TNM1"/>
<keyword evidence="4" id="KW-1185">Reference proteome</keyword>